<dbReference type="AlphaFoldDB" id="A0A1F6V978"/>
<dbReference type="EMBL" id="MFTJ01000015">
    <property type="protein sequence ID" value="OGI66210.1"/>
    <property type="molecule type" value="Genomic_DNA"/>
</dbReference>
<accession>A0A1F6V978</accession>
<organism evidence="1 2">
    <name type="scientific">Candidatus Nomurabacteria bacterium RIFCSPHIGHO2_01_FULL_39_10</name>
    <dbReference type="NCBI Taxonomy" id="1801733"/>
    <lineage>
        <taxon>Bacteria</taxon>
        <taxon>Candidatus Nomuraibacteriota</taxon>
    </lineage>
</organism>
<comment type="caution">
    <text evidence="1">The sequence shown here is derived from an EMBL/GenBank/DDBJ whole genome shotgun (WGS) entry which is preliminary data.</text>
</comment>
<proteinExistence type="predicted"/>
<gene>
    <name evidence="1" type="ORF">A2642_03480</name>
</gene>
<dbReference type="Proteomes" id="UP000178700">
    <property type="component" value="Unassembled WGS sequence"/>
</dbReference>
<name>A0A1F6V978_9BACT</name>
<evidence type="ECO:0000313" key="2">
    <source>
        <dbReference type="Proteomes" id="UP000178700"/>
    </source>
</evidence>
<reference evidence="1 2" key="1">
    <citation type="journal article" date="2016" name="Nat. Commun.">
        <title>Thousands of microbial genomes shed light on interconnected biogeochemical processes in an aquifer system.</title>
        <authorList>
            <person name="Anantharaman K."/>
            <person name="Brown C.T."/>
            <person name="Hug L.A."/>
            <person name="Sharon I."/>
            <person name="Castelle C.J."/>
            <person name="Probst A.J."/>
            <person name="Thomas B.C."/>
            <person name="Singh A."/>
            <person name="Wilkins M.J."/>
            <person name="Karaoz U."/>
            <person name="Brodie E.L."/>
            <person name="Williams K.H."/>
            <person name="Hubbard S.S."/>
            <person name="Banfield J.F."/>
        </authorList>
    </citation>
    <scope>NUCLEOTIDE SEQUENCE [LARGE SCALE GENOMIC DNA]</scope>
</reference>
<sequence>MKQRNPTEYIREQEFLALRNVSNRELTELYQLLAHKLGQPEVISAMKIPGGIEHRLYKTPEVDDPTSTTSWTHTWKNTSEAGQIAYIMTSGTIHQTIEAWGKAKPNHQHITAYLRFSPPQILENSLR</sequence>
<protein>
    <submittedName>
        <fullName evidence="1">Uncharacterized protein</fullName>
    </submittedName>
</protein>
<evidence type="ECO:0000313" key="1">
    <source>
        <dbReference type="EMBL" id="OGI66210.1"/>
    </source>
</evidence>